<dbReference type="AlphaFoldDB" id="A0A834XN69"/>
<dbReference type="GO" id="GO:0003824">
    <property type="term" value="F:catalytic activity"/>
    <property type="evidence" value="ECO:0007669"/>
    <property type="project" value="InterPro"/>
</dbReference>
<dbReference type="SUPFAM" id="SSF50800">
    <property type="entry name" value="PK beta-barrel domain-like"/>
    <property type="match status" value="1"/>
</dbReference>
<dbReference type="InterPro" id="IPR011037">
    <property type="entry name" value="Pyrv_Knase-like_insert_dom_sf"/>
</dbReference>
<dbReference type="GO" id="GO:0030151">
    <property type="term" value="F:molybdenum ion binding"/>
    <property type="evidence" value="ECO:0007669"/>
    <property type="project" value="InterPro"/>
</dbReference>
<evidence type="ECO:0000313" key="3">
    <source>
        <dbReference type="EMBL" id="KAF7988344.1"/>
    </source>
</evidence>
<protein>
    <recommendedName>
        <fullName evidence="2">MOSC domain-containing protein</fullName>
    </recommendedName>
</protein>
<keyword evidence="1" id="KW-0812">Transmembrane</keyword>
<sequence>MVKICFKMISVLAIGTGTTLLLAWYYLSKNKKQKPPKKWHKVGELSGLYIFPVKSFSFIQENSLECTQLGLKSGWLRDRTLMVIDHDKKFLTLRQHPKMVHIKPSVTDTTLTLAAPGMTSISIDLSNVGKIFNTLIYGQQVPASDCGNEVAKWLSNYLLQEESGLRLVYYPLDEPYRDISSSLKVFPLLKNEHAGAYGDESSYSLLNESSLAHLNTRLDEPITADQLRMNFIVKGAEPHDEDNWDWIKIGDVTFRNIRPCTRCAVTTVDPKTATKHPNFEPVKTLRKYRSPDDPDVRKFVKGSPVMGIHLGLMGTNGFVKINDPVYVGINGD</sequence>
<dbReference type="Proteomes" id="UP000639338">
    <property type="component" value="Unassembled WGS sequence"/>
</dbReference>
<comment type="caution">
    <text evidence="3">The sequence shown here is derived from an EMBL/GenBank/DDBJ whole genome shotgun (WGS) entry which is preliminary data.</text>
</comment>
<dbReference type="Pfam" id="PF03476">
    <property type="entry name" value="MOSC_N"/>
    <property type="match status" value="1"/>
</dbReference>
<accession>A0A834XN69</accession>
<proteinExistence type="predicted"/>
<dbReference type="OrthoDB" id="17255at2759"/>
<dbReference type="PROSITE" id="PS51340">
    <property type="entry name" value="MOSC"/>
    <property type="match status" value="1"/>
</dbReference>
<evidence type="ECO:0000313" key="4">
    <source>
        <dbReference type="Proteomes" id="UP000639338"/>
    </source>
</evidence>
<dbReference type="PANTHER" id="PTHR14237">
    <property type="entry name" value="MOLYBDOPTERIN COFACTOR SULFURASE MOSC"/>
    <property type="match status" value="1"/>
</dbReference>
<organism evidence="3 4">
    <name type="scientific">Aphidius gifuensis</name>
    <name type="common">Parasitoid wasp</name>
    <dbReference type="NCBI Taxonomy" id="684658"/>
    <lineage>
        <taxon>Eukaryota</taxon>
        <taxon>Metazoa</taxon>
        <taxon>Ecdysozoa</taxon>
        <taxon>Arthropoda</taxon>
        <taxon>Hexapoda</taxon>
        <taxon>Insecta</taxon>
        <taxon>Pterygota</taxon>
        <taxon>Neoptera</taxon>
        <taxon>Endopterygota</taxon>
        <taxon>Hymenoptera</taxon>
        <taxon>Apocrita</taxon>
        <taxon>Ichneumonoidea</taxon>
        <taxon>Braconidae</taxon>
        <taxon>Aphidiinae</taxon>
        <taxon>Aphidius</taxon>
    </lineage>
</organism>
<dbReference type="Pfam" id="PF03473">
    <property type="entry name" value="MOSC"/>
    <property type="match status" value="1"/>
</dbReference>
<dbReference type="SUPFAM" id="SSF141673">
    <property type="entry name" value="MOSC N-terminal domain-like"/>
    <property type="match status" value="1"/>
</dbReference>
<dbReference type="EMBL" id="JACMRX010000005">
    <property type="protein sequence ID" value="KAF7988344.1"/>
    <property type="molecule type" value="Genomic_DNA"/>
</dbReference>
<name>A0A834XN69_APHGI</name>
<evidence type="ECO:0000256" key="1">
    <source>
        <dbReference type="SAM" id="Phobius"/>
    </source>
</evidence>
<evidence type="ECO:0000259" key="2">
    <source>
        <dbReference type="PROSITE" id="PS51340"/>
    </source>
</evidence>
<dbReference type="PANTHER" id="PTHR14237:SF19">
    <property type="entry name" value="MITOCHONDRIAL AMIDOXIME REDUCING COMPONENT 1"/>
    <property type="match status" value="1"/>
</dbReference>
<dbReference type="InterPro" id="IPR005303">
    <property type="entry name" value="MOCOS_middle"/>
</dbReference>
<reference evidence="3 4" key="1">
    <citation type="submission" date="2020-08" db="EMBL/GenBank/DDBJ databases">
        <title>Aphidius gifuensis genome sequencing and assembly.</title>
        <authorList>
            <person name="Du Z."/>
        </authorList>
    </citation>
    <scope>NUCLEOTIDE SEQUENCE [LARGE SCALE GENOMIC DNA]</scope>
    <source>
        <strain evidence="3">YNYX2018</strain>
        <tissue evidence="3">Adults</tissue>
    </source>
</reference>
<keyword evidence="1" id="KW-1133">Transmembrane helix</keyword>
<dbReference type="GO" id="GO:0030170">
    <property type="term" value="F:pyridoxal phosphate binding"/>
    <property type="evidence" value="ECO:0007669"/>
    <property type="project" value="InterPro"/>
</dbReference>
<keyword evidence="1" id="KW-0472">Membrane</keyword>
<gene>
    <name evidence="3" type="ORF">HCN44_000917</name>
</gene>
<feature type="transmembrane region" description="Helical" evidence="1">
    <location>
        <begin position="6"/>
        <end position="27"/>
    </location>
</feature>
<dbReference type="InterPro" id="IPR005302">
    <property type="entry name" value="MoCF_Sase_C"/>
</dbReference>
<keyword evidence="4" id="KW-1185">Reference proteome</keyword>
<feature type="domain" description="MOSC" evidence="2">
    <location>
        <begin position="165"/>
        <end position="328"/>
    </location>
</feature>